<reference evidence="2" key="1">
    <citation type="submission" date="2014-02" db="EMBL/GenBank/DDBJ databases">
        <title>Expanding our view of genomic diversity in Candidatus Accumulibacter clades.</title>
        <authorList>
            <person name="Skennerton C.T."/>
            <person name="Barr J.J."/>
            <person name="Slater F.R."/>
            <person name="Bond P.L."/>
            <person name="Tyson G.W."/>
        </authorList>
    </citation>
    <scope>NUCLEOTIDE SEQUENCE [LARGE SCALE GENOMIC DNA]</scope>
</reference>
<gene>
    <name evidence="2" type="ORF">AW08_01505</name>
</gene>
<comment type="caution">
    <text evidence="2">The sequence shown here is derived from an EMBL/GenBank/DDBJ whole genome shotgun (WGS) entry which is preliminary data.</text>
</comment>
<dbReference type="Pfam" id="PF02872">
    <property type="entry name" value="5_nucleotid_C"/>
    <property type="match status" value="1"/>
</dbReference>
<dbReference type="EC" id="3.1.3.5" evidence="2"/>
<evidence type="ECO:0000313" key="3">
    <source>
        <dbReference type="Proteomes" id="UP000020218"/>
    </source>
</evidence>
<sequence>MAQAELLRFASRLDDMKRQRIGTASDPLCLVRVPGEATNRSAGVSGCENANRLARGSDIAQAVAEAYRQASRLADIALQNGGGIRTPLPRGDVTYGTAYTVLPYTNVLYELQLTGRQVTEVLEDAVGNYLDRGGSDGSHPYAAGLRWHLDLRQARGSRFTRIEVRARDRDDWQALDPERTYTVVTSDYLATGGDGYSTLARINQAGRSVNTYLSYTQTFVDYLQAHGTVERPPAAEYSHQRVIARDGTVLP</sequence>
<accession>A0A011MZ85</accession>
<name>A0A011MZ85_9PROT</name>
<dbReference type="EMBL" id="JFAX01000007">
    <property type="protein sequence ID" value="EXI67901.1"/>
    <property type="molecule type" value="Genomic_DNA"/>
</dbReference>
<dbReference type="PATRIC" id="fig|1454001.3.peg.1582"/>
<dbReference type="GO" id="GO:0008253">
    <property type="term" value="F:5'-nucleotidase activity"/>
    <property type="evidence" value="ECO:0007669"/>
    <property type="project" value="UniProtKB-EC"/>
</dbReference>
<dbReference type="Gene3D" id="3.90.780.10">
    <property type="entry name" value="5'-Nucleotidase, C-terminal domain"/>
    <property type="match status" value="1"/>
</dbReference>
<dbReference type="STRING" id="1454001.AW08_01505"/>
<dbReference type="SUPFAM" id="SSF55816">
    <property type="entry name" value="5'-nucleotidase (syn. UDP-sugar hydrolase), C-terminal domain"/>
    <property type="match status" value="1"/>
</dbReference>
<dbReference type="PRINTS" id="PR01607">
    <property type="entry name" value="APYRASEFAMLY"/>
</dbReference>
<evidence type="ECO:0000313" key="2">
    <source>
        <dbReference type="EMBL" id="EXI67901.1"/>
    </source>
</evidence>
<dbReference type="InterPro" id="IPR036907">
    <property type="entry name" value="5'-Nucleotdase_C_sf"/>
</dbReference>
<proteinExistence type="predicted"/>
<dbReference type="GO" id="GO:0009166">
    <property type="term" value="P:nucleotide catabolic process"/>
    <property type="evidence" value="ECO:0007669"/>
    <property type="project" value="InterPro"/>
</dbReference>
<keyword evidence="2" id="KW-0378">Hydrolase</keyword>
<dbReference type="AlphaFoldDB" id="A0A011MZ85"/>
<protein>
    <submittedName>
        <fullName evidence="2">NAD 5'-nucleotidase</fullName>
        <ecNumber evidence="2">3.1.3.5</ecNumber>
    </submittedName>
</protein>
<dbReference type="InterPro" id="IPR006179">
    <property type="entry name" value="5_nucleotidase/apyrase"/>
</dbReference>
<dbReference type="InterPro" id="IPR008334">
    <property type="entry name" value="5'-Nucleotdase_C"/>
</dbReference>
<dbReference type="PANTHER" id="PTHR11575">
    <property type="entry name" value="5'-NUCLEOTIDASE-RELATED"/>
    <property type="match status" value="1"/>
</dbReference>
<organism evidence="2 3">
    <name type="scientific">Candidatus Accumulibacter adjunctus</name>
    <dbReference type="NCBI Taxonomy" id="1454001"/>
    <lineage>
        <taxon>Bacteria</taxon>
        <taxon>Pseudomonadati</taxon>
        <taxon>Pseudomonadota</taxon>
        <taxon>Betaproteobacteria</taxon>
        <taxon>Candidatus Accumulibacter</taxon>
    </lineage>
</organism>
<dbReference type="GO" id="GO:0008768">
    <property type="term" value="F:UDP-sugar diphosphatase activity"/>
    <property type="evidence" value="ECO:0007669"/>
    <property type="project" value="TreeGrafter"/>
</dbReference>
<dbReference type="PANTHER" id="PTHR11575:SF24">
    <property type="entry name" value="5'-NUCLEOTIDASE"/>
    <property type="match status" value="1"/>
</dbReference>
<keyword evidence="3" id="KW-1185">Reference proteome</keyword>
<evidence type="ECO:0000259" key="1">
    <source>
        <dbReference type="Pfam" id="PF02872"/>
    </source>
</evidence>
<dbReference type="Proteomes" id="UP000020218">
    <property type="component" value="Unassembled WGS sequence"/>
</dbReference>
<dbReference type="GO" id="GO:0030288">
    <property type="term" value="C:outer membrane-bounded periplasmic space"/>
    <property type="evidence" value="ECO:0007669"/>
    <property type="project" value="TreeGrafter"/>
</dbReference>
<feature type="domain" description="5'-Nucleotidase C-terminal" evidence="1">
    <location>
        <begin position="47"/>
        <end position="200"/>
    </location>
</feature>